<feature type="region of interest" description="Disordered" evidence="1">
    <location>
        <begin position="1"/>
        <end position="157"/>
    </location>
</feature>
<evidence type="ECO:0000256" key="1">
    <source>
        <dbReference type="SAM" id="MobiDB-lite"/>
    </source>
</evidence>
<organism evidence="3 4">
    <name type="scientific">Lachnellula arida</name>
    <dbReference type="NCBI Taxonomy" id="1316785"/>
    <lineage>
        <taxon>Eukaryota</taxon>
        <taxon>Fungi</taxon>
        <taxon>Dikarya</taxon>
        <taxon>Ascomycota</taxon>
        <taxon>Pezizomycotina</taxon>
        <taxon>Leotiomycetes</taxon>
        <taxon>Helotiales</taxon>
        <taxon>Lachnaceae</taxon>
        <taxon>Lachnellula</taxon>
    </lineage>
</organism>
<name>A0A8T9BCZ8_9HELO</name>
<dbReference type="PANTHER" id="PTHR23389:SF21">
    <property type="entry name" value="ATPASE FAMILY AAA DOMAIN-CONTAINING PROTEIN 5"/>
    <property type="match status" value="1"/>
</dbReference>
<comment type="caution">
    <text evidence="3">The sequence shown here is derived from an EMBL/GenBank/DDBJ whole genome shotgun (WGS) entry which is preliminary data.</text>
</comment>
<feature type="region of interest" description="Disordered" evidence="1">
    <location>
        <begin position="536"/>
        <end position="558"/>
    </location>
</feature>
<dbReference type="GO" id="GO:0005524">
    <property type="term" value="F:ATP binding"/>
    <property type="evidence" value="ECO:0007669"/>
    <property type="project" value="InterPro"/>
</dbReference>
<dbReference type="SUPFAM" id="SSF52540">
    <property type="entry name" value="P-loop containing nucleoside triphosphate hydrolases"/>
    <property type="match status" value="1"/>
</dbReference>
<dbReference type="OrthoDB" id="9996895at2759"/>
<feature type="region of interest" description="Disordered" evidence="1">
    <location>
        <begin position="1235"/>
        <end position="1255"/>
    </location>
</feature>
<reference evidence="3 4" key="1">
    <citation type="submission" date="2018-05" db="EMBL/GenBank/DDBJ databases">
        <title>Whole genome sequencing for identification of molecular markers to develop diagnostic detection tools for the regulated plant pathogen Lachnellula willkommii.</title>
        <authorList>
            <person name="Giroux E."/>
            <person name="Bilodeau G."/>
        </authorList>
    </citation>
    <scope>NUCLEOTIDE SEQUENCE [LARGE SCALE GENOMIC DNA]</scope>
    <source>
        <strain evidence="3 4">CBS 203.66</strain>
    </source>
</reference>
<feature type="region of interest" description="Disordered" evidence="1">
    <location>
        <begin position="629"/>
        <end position="671"/>
    </location>
</feature>
<feature type="compositionally biased region" description="Polar residues" evidence="1">
    <location>
        <begin position="788"/>
        <end position="799"/>
    </location>
</feature>
<evidence type="ECO:0000259" key="2">
    <source>
        <dbReference type="Pfam" id="PF00004"/>
    </source>
</evidence>
<feature type="compositionally biased region" description="Basic and acidic residues" evidence="1">
    <location>
        <begin position="141"/>
        <end position="157"/>
    </location>
</feature>
<feature type="domain" description="ATPase AAA-type core" evidence="2">
    <location>
        <begin position="714"/>
        <end position="783"/>
    </location>
</feature>
<feature type="region of interest" description="Disordered" evidence="1">
    <location>
        <begin position="250"/>
        <end position="275"/>
    </location>
</feature>
<dbReference type="GO" id="GO:0016887">
    <property type="term" value="F:ATP hydrolysis activity"/>
    <property type="evidence" value="ECO:0007669"/>
    <property type="project" value="InterPro"/>
</dbReference>
<accession>A0A8T9BCZ8</accession>
<protein>
    <submittedName>
        <fullName evidence="3">ATPase family AAA domain-containing protein 5</fullName>
    </submittedName>
</protein>
<evidence type="ECO:0000313" key="3">
    <source>
        <dbReference type="EMBL" id="TVY16419.1"/>
    </source>
</evidence>
<feature type="compositionally biased region" description="Polar residues" evidence="1">
    <location>
        <begin position="36"/>
        <end position="51"/>
    </location>
</feature>
<dbReference type="PANTHER" id="PTHR23389">
    <property type="entry name" value="CHROMOSOME TRANSMISSION FIDELITY FACTOR 18"/>
    <property type="match status" value="1"/>
</dbReference>
<feature type="compositionally biased region" description="Basic and acidic residues" evidence="1">
    <location>
        <begin position="121"/>
        <end position="132"/>
    </location>
</feature>
<dbReference type="Gene3D" id="3.40.50.300">
    <property type="entry name" value="P-loop containing nucleotide triphosphate hydrolases"/>
    <property type="match status" value="1"/>
</dbReference>
<dbReference type="EMBL" id="QGMF01000369">
    <property type="protein sequence ID" value="TVY16419.1"/>
    <property type="molecule type" value="Genomic_DNA"/>
</dbReference>
<gene>
    <name evidence="3" type="primary">ATAD5</name>
    <name evidence="3" type="ORF">LARI1_G005789</name>
</gene>
<keyword evidence="4" id="KW-1185">Reference proteome</keyword>
<dbReference type="Proteomes" id="UP000469559">
    <property type="component" value="Unassembled WGS sequence"/>
</dbReference>
<feature type="compositionally biased region" description="Basic residues" evidence="1">
    <location>
        <begin position="58"/>
        <end position="67"/>
    </location>
</feature>
<feature type="region of interest" description="Disordered" evidence="1">
    <location>
        <begin position="787"/>
        <end position="835"/>
    </location>
</feature>
<sequence length="1326" mass="146835">MTMGELNEGQKQVYPLFQKNAKPRDTKPKKVEPLIPSTSVSKNESELQLSSGDVPKKPLGRPRKKPRNALPVETLNAAANTSAIPQEKEDGQAELLEVDPNNSRRKRRKTDSPVQEDLLEAGDKDVKDMKFPKKEKKGRASKKDETSPSTRKTERLSKLLISQQSPELGNGLSPSTNVPHVPGPILHLSQMNYGSGILEMDRGSDPAAVNSVASQSGTQNKNGILVDETNPTLTSEKGLFNVQSLSAEGADNKPPKILRLNTKTGTIGSPPAKKIIPSVEPATKASGRRKPPKSKIVTIRYGDGELLPSTIGPKLDQILNSTFIIPVPGKTVSDPPKVTKPASTQPPKALHPLFMGKAVSKPPDRKSEITNKASNVVVESKEPMLLGRARARSFGKLNSPPNPRAAPFSGFGKSSMILKFPGAVEPAWPWQGMVHVRPDASQDSPWDTSNRSDDLQIRSKAKKSKYQAVHILPKEDVIGALATELGIGNVVESIRETNPDEFPPLPPCLRIPIKHYEGGSAIQRRVRNQTRFKLPFPNAAKSSSSDDEIQTNTPIRATPHPALTKAYDLIPTTMSAFDQGRCETQSWTRKYSPKCAADVLQSGREAFVLKEWLERLTVQSVETGLGDQTAGRALSLSRTGPKSENAGKRKRKSKKLDGFVISSDEEDNDMDEITDPEDNIMAEAGQGLLKKTVIRSGDANKGIKDSGRVTNAVVISGPHGSGKTAAVYAVAKELGFEVFEINSSSRRSGKDILEKVGDMTRNHLVQRSQAPVSVDEDEKRIDDALAQDLQSGRQGTMNSFFKPKEDPKPKPNRPKTVPKKEMKDQPLPKAPNKQQKQSLILVEEVDILYEEDKNFWATILDLTTKSKRPIIITCSDESLLPMNALMLYAVIRFVPPPIDLATDYMLLVAACEGHVLRRDAVKTLYEGRSLDLRASLTDLNFWCQFAVGDVKCGLDWFYPRWSRGSDVDEYGETIRVVSENTYEAGMGWVSQDVLESHQHYLDIEEEMLHEACDGWQLDVGDWQENIGINSWASKIHTISRGKKDDASALRMYEDFAAAMSDAELISGLTFAPENKTLLDVNMPDLSIKVREDYILAHEVIEASPLVDFTTTSKDISLWMKSRARNYLQVDQHIRHGYEILPQLDRPGEGDVLRLIKKQAMIPDPALSRSDFSLAFDPISEVEKYVLNTSTTLEASSFDRHLAIISIDLAPYIRSIVAYDARLQEERTRMSNLLSEGGRKGKRMRTTRAAMSALEGGVRSTTRRDRYFGTRLNSQFVLKTGMQSWLDAAIVEEKIEREALKLIAERDALKSKEMEKEGGGERDDESA</sequence>
<dbReference type="InterPro" id="IPR027417">
    <property type="entry name" value="P-loop_NTPase"/>
</dbReference>
<proteinExistence type="predicted"/>
<feature type="compositionally biased region" description="Basic and acidic residues" evidence="1">
    <location>
        <begin position="22"/>
        <end position="32"/>
    </location>
</feature>
<dbReference type="InterPro" id="IPR003959">
    <property type="entry name" value="ATPase_AAA_core"/>
</dbReference>
<dbReference type="GO" id="GO:0003677">
    <property type="term" value="F:DNA binding"/>
    <property type="evidence" value="ECO:0007669"/>
    <property type="project" value="TreeGrafter"/>
</dbReference>
<evidence type="ECO:0000313" key="4">
    <source>
        <dbReference type="Proteomes" id="UP000469559"/>
    </source>
</evidence>
<dbReference type="CDD" id="cd00009">
    <property type="entry name" value="AAA"/>
    <property type="match status" value="1"/>
</dbReference>
<dbReference type="GO" id="GO:0005634">
    <property type="term" value="C:nucleus"/>
    <property type="evidence" value="ECO:0007669"/>
    <property type="project" value="TreeGrafter"/>
</dbReference>
<dbReference type="Pfam" id="PF00004">
    <property type="entry name" value="AAA"/>
    <property type="match status" value="1"/>
</dbReference>